<dbReference type="PANTHER" id="PTHR46663:SF2">
    <property type="entry name" value="GGDEF DOMAIN-CONTAINING PROTEIN"/>
    <property type="match status" value="1"/>
</dbReference>
<dbReference type="InterPro" id="IPR000160">
    <property type="entry name" value="GGDEF_dom"/>
</dbReference>
<dbReference type="EMBL" id="FTMN01000001">
    <property type="protein sequence ID" value="SIP92636.1"/>
    <property type="molecule type" value="Genomic_DNA"/>
</dbReference>
<dbReference type="CDD" id="cd01949">
    <property type="entry name" value="GGDEF"/>
    <property type="match status" value="1"/>
</dbReference>
<dbReference type="Proteomes" id="UP000186895">
    <property type="component" value="Unassembled WGS sequence"/>
</dbReference>
<dbReference type="InterPro" id="IPR003018">
    <property type="entry name" value="GAF"/>
</dbReference>
<dbReference type="InterPro" id="IPR052163">
    <property type="entry name" value="DGC-Regulatory_Protein"/>
</dbReference>
<sequence length="332" mass="36379">MPTRRQLLQVIRIQSELAKLGLDLGGAMQFIVEQTLSLIDADGAAIELAEREDMVYRAAAGIARPQLGLRLKIDQSLTGLCVRRGKSLLCKDVETDTRVDLDACHRVGLRSMIIIPLKHRGIAIGALKALSAQPDKFQKRDVVLLRMLSDVIAAAMYFSVKYSGDDLFIKATHDDMTGLANRALFMDRLRNAVALIDRDKKVAGVLMIDMDGLKQINDNYGHRVGDAVILEFAHRLGKATRDIDTAARLGGDEFGVVLATLESPESVESAAARIDAVNQSPFLFEGESYQLSASIGTAVIPGDGVEPEQLLDIADKRMYCVKRERKAQLFSA</sequence>
<dbReference type="SMART" id="SM00065">
    <property type="entry name" value="GAF"/>
    <property type="match status" value="1"/>
</dbReference>
<dbReference type="InterPro" id="IPR029016">
    <property type="entry name" value="GAF-like_dom_sf"/>
</dbReference>
<dbReference type="Pfam" id="PF13185">
    <property type="entry name" value="GAF_2"/>
    <property type="match status" value="1"/>
</dbReference>
<evidence type="ECO:0000313" key="3">
    <source>
        <dbReference type="Proteomes" id="UP000186895"/>
    </source>
</evidence>
<dbReference type="InterPro" id="IPR043128">
    <property type="entry name" value="Rev_trsase/Diguanyl_cyclase"/>
</dbReference>
<dbReference type="SMART" id="SM00267">
    <property type="entry name" value="GGDEF"/>
    <property type="match status" value="1"/>
</dbReference>
<dbReference type="AlphaFoldDB" id="A0A1N6NKY8"/>
<dbReference type="RefSeq" id="WP_076460367.1">
    <property type="nucleotide sequence ID" value="NZ_FTMN01000001.1"/>
</dbReference>
<dbReference type="PROSITE" id="PS50887">
    <property type="entry name" value="GGDEF"/>
    <property type="match status" value="1"/>
</dbReference>
<dbReference type="SUPFAM" id="SSF55073">
    <property type="entry name" value="Nucleotide cyclase"/>
    <property type="match status" value="1"/>
</dbReference>
<gene>
    <name evidence="2" type="ORF">SAMN05421647_101392</name>
</gene>
<dbReference type="eggNOG" id="COG2203">
    <property type="taxonomic scope" value="Bacteria"/>
</dbReference>
<dbReference type="InterPro" id="IPR029787">
    <property type="entry name" value="Nucleotide_cyclase"/>
</dbReference>
<reference evidence="2 3" key="1">
    <citation type="submission" date="2017-01" db="EMBL/GenBank/DDBJ databases">
        <authorList>
            <person name="Mah S.A."/>
            <person name="Swanson W.J."/>
            <person name="Moy G.W."/>
            <person name="Vacquier V.D."/>
        </authorList>
    </citation>
    <scope>NUCLEOTIDE SEQUENCE [LARGE SCALE GENOMIC DNA]</scope>
    <source>
        <strain evidence="2 3">DSM 7027</strain>
    </source>
</reference>
<keyword evidence="3" id="KW-1185">Reference proteome</keyword>
<accession>A0A1N6NKY8</accession>
<name>A0A1N6NKY8_9GAMM</name>
<dbReference type="PANTHER" id="PTHR46663">
    <property type="entry name" value="DIGUANYLATE CYCLASE DGCT-RELATED"/>
    <property type="match status" value="1"/>
</dbReference>
<organism evidence="2 3">
    <name type="scientific">Marinobacterium stanieri</name>
    <dbReference type="NCBI Taxonomy" id="49186"/>
    <lineage>
        <taxon>Bacteria</taxon>
        <taxon>Pseudomonadati</taxon>
        <taxon>Pseudomonadota</taxon>
        <taxon>Gammaproteobacteria</taxon>
        <taxon>Oceanospirillales</taxon>
        <taxon>Oceanospirillaceae</taxon>
        <taxon>Marinobacterium</taxon>
    </lineage>
</organism>
<dbReference type="Gene3D" id="3.30.450.40">
    <property type="match status" value="1"/>
</dbReference>
<dbReference type="eggNOG" id="COG2199">
    <property type="taxonomic scope" value="Bacteria"/>
</dbReference>
<evidence type="ECO:0000313" key="2">
    <source>
        <dbReference type="EMBL" id="SIP92636.1"/>
    </source>
</evidence>
<dbReference type="NCBIfam" id="TIGR00254">
    <property type="entry name" value="GGDEF"/>
    <property type="match status" value="1"/>
</dbReference>
<evidence type="ECO:0000259" key="1">
    <source>
        <dbReference type="PROSITE" id="PS50887"/>
    </source>
</evidence>
<feature type="domain" description="GGDEF" evidence="1">
    <location>
        <begin position="201"/>
        <end position="332"/>
    </location>
</feature>
<proteinExistence type="predicted"/>
<dbReference type="Gene3D" id="3.30.70.270">
    <property type="match status" value="1"/>
</dbReference>
<dbReference type="STRING" id="49186.SAMN05421647_101392"/>
<dbReference type="Pfam" id="PF00990">
    <property type="entry name" value="GGDEF"/>
    <property type="match status" value="1"/>
</dbReference>
<dbReference type="SUPFAM" id="SSF55781">
    <property type="entry name" value="GAF domain-like"/>
    <property type="match status" value="1"/>
</dbReference>
<protein>
    <submittedName>
        <fullName evidence="2">Diguanylate cyclase with GAF sensor</fullName>
    </submittedName>
</protein>